<sequence length="198" mass="23578">MAAPHLKLIKYFNVYSIYLINIYTAFVLINNHFNVIRLEDISLTLPLIIGICVWSYNTLPLIRKAHTNKIEAFRRDLFLIFYSIIAAEMFSFLIHYSNVDIRSWWVFTLYYFSLIGIIYSLIYSIIAIALEQHHKKYTFFIFYLIIFVITAINLLAYRNYFSIYARDEFYYSCLVGVLCIHIVVCVITKIRLIFIKNK</sequence>
<accession>A0ABV8CFP5</accession>
<feature type="transmembrane region" description="Helical" evidence="1">
    <location>
        <begin position="41"/>
        <end position="59"/>
    </location>
</feature>
<gene>
    <name evidence="2" type="ORF">ACFORL_08650</name>
</gene>
<dbReference type="Proteomes" id="UP001595758">
    <property type="component" value="Unassembled WGS sequence"/>
</dbReference>
<evidence type="ECO:0000313" key="2">
    <source>
        <dbReference type="EMBL" id="MFC3909143.1"/>
    </source>
</evidence>
<keyword evidence="1" id="KW-0812">Transmembrane</keyword>
<feature type="transmembrane region" description="Helical" evidence="1">
    <location>
        <begin position="137"/>
        <end position="157"/>
    </location>
</feature>
<reference evidence="3" key="1">
    <citation type="journal article" date="2019" name="Int. J. Syst. Evol. Microbiol.">
        <title>The Global Catalogue of Microorganisms (GCM) 10K type strain sequencing project: providing services to taxonomists for standard genome sequencing and annotation.</title>
        <authorList>
            <consortium name="The Broad Institute Genomics Platform"/>
            <consortium name="The Broad Institute Genome Sequencing Center for Infectious Disease"/>
            <person name="Wu L."/>
            <person name="Ma J."/>
        </authorList>
    </citation>
    <scope>NUCLEOTIDE SEQUENCE [LARGE SCALE GENOMIC DNA]</scope>
    <source>
        <strain evidence="3">CCUG 59858</strain>
    </source>
</reference>
<dbReference type="EMBL" id="JBHSAB010000020">
    <property type="protein sequence ID" value="MFC3909143.1"/>
    <property type="molecule type" value="Genomic_DNA"/>
</dbReference>
<evidence type="ECO:0000256" key="1">
    <source>
        <dbReference type="SAM" id="Phobius"/>
    </source>
</evidence>
<organism evidence="2 3">
    <name type="scientific">Legionella dresdenensis</name>
    <dbReference type="NCBI Taxonomy" id="450200"/>
    <lineage>
        <taxon>Bacteria</taxon>
        <taxon>Pseudomonadati</taxon>
        <taxon>Pseudomonadota</taxon>
        <taxon>Gammaproteobacteria</taxon>
        <taxon>Legionellales</taxon>
        <taxon>Legionellaceae</taxon>
        <taxon>Legionella</taxon>
    </lineage>
</organism>
<feature type="transmembrane region" description="Helical" evidence="1">
    <location>
        <begin position="169"/>
        <end position="194"/>
    </location>
</feature>
<feature type="transmembrane region" description="Helical" evidence="1">
    <location>
        <begin position="12"/>
        <end position="29"/>
    </location>
</feature>
<name>A0ABV8CFP5_9GAMM</name>
<proteinExistence type="predicted"/>
<feature type="transmembrane region" description="Helical" evidence="1">
    <location>
        <begin position="109"/>
        <end position="130"/>
    </location>
</feature>
<dbReference type="RefSeq" id="WP_382343082.1">
    <property type="nucleotide sequence ID" value="NZ_JBHSAB010000020.1"/>
</dbReference>
<keyword evidence="3" id="KW-1185">Reference proteome</keyword>
<comment type="caution">
    <text evidence="2">The sequence shown here is derived from an EMBL/GenBank/DDBJ whole genome shotgun (WGS) entry which is preliminary data.</text>
</comment>
<feature type="transmembrane region" description="Helical" evidence="1">
    <location>
        <begin position="79"/>
        <end position="97"/>
    </location>
</feature>
<protein>
    <submittedName>
        <fullName evidence="2">Uncharacterized protein</fullName>
    </submittedName>
</protein>
<keyword evidence="1" id="KW-0472">Membrane</keyword>
<evidence type="ECO:0000313" key="3">
    <source>
        <dbReference type="Proteomes" id="UP001595758"/>
    </source>
</evidence>
<keyword evidence="1" id="KW-1133">Transmembrane helix</keyword>